<evidence type="ECO:0000313" key="3">
    <source>
        <dbReference type="Proteomes" id="UP000593563"/>
    </source>
</evidence>
<keyword evidence="3" id="KW-1185">Reference proteome</keyword>
<dbReference type="EMBL" id="WRXP01000657">
    <property type="protein sequence ID" value="KAF1002661.1"/>
    <property type="molecule type" value="Genomic_DNA"/>
</dbReference>
<dbReference type="AlphaFoldDB" id="A0A6L5BAF7"/>
<organism evidence="2 3">
    <name type="scientific">Apium graveolens</name>
    <name type="common">Celery</name>
    <dbReference type="NCBI Taxonomy" id="4045"/>
    <lineage>
        <taxon>Eukaryota</taxon>
        <taxon>Viridiplantae</taxon>
        <taxon>Streptophyta</taxon>
        <taxon>Embryophyta</taxon>
        <taxon>Tracheophyta</taxon>
        <taxon>Spermatophyta</taxon>
        <taxon>Magnoliopsida</taxon>
        <taxon>eudicotyledons</taxon>
        <taxon>Gunneridae</taxon>
        <taxon>Pentapetalae</taxon>
        <taxon>asterids</taxon>
        <taxon>campanulids</taxon>
        <taxon>Apiales</taxon>
        <taxon>Apiaceae</taxon>
        <taxon>Apioideae</taxon>
        <taxon>apioid superclade</taxon>
        <taxon>Apieae</taxon>
        <taxon>Apium</taxon>
    </lineage>
</organism>
<proteinExistence type="predicted"/>
<feature type="region of interest" description="Disordered" evidence="1">
    <location>
        <begin position="33"/>
        <end position="53"/>
    </location>
</feature>
<reference evidence="2" key="1">
    <citation type="submission" date="2020-01" db="EMBL/GenBank/DDBJ databases">
        <title>The Celery Genome Sequence Reveals Sequential Paleo-tetraploidization, Resistance Gene Elimination, Karyotype Evolution, and Functional Innovation in Apiales.</title>
        <authorList>
            <person name="Song X."/>
        </authorList>
    </citation>
    <scope>NUCLEOTIDE SEQUENCE</scope>
    <source>
        <tissue evidence="2">Leaf</tissue>
    </source>
</reference>
<accession>A0A6L5BAF7</accession>
<comment type="caution">
    <text evidence="2">The sequence shown here is derived from an EMBL/GenBank/DDBJ whole genome shotgun (WGS) entry which is preliminary data.</text>
</comment>
<dbReference type="Proteomes" id="UP000593563">
    <property type="component" value="Unassembled WGS sequence"/>
</dbReference>
<evidence type="ECO:0000256" key="1">
    <source>
        <dbReference type="SAM" id="MobiDB-lite"/>
    </source>
</evidence>
<gene>
    <name evidence="2" type="ORF">AG4045_028064</name>
</gene>
<protein>
    <submittedName>
        <fullName evidence="2">Uncharacterized protein</fullName>
    </submittedName>
</protein>
<evidence type="ECO:0000313" key="2">
    <source>
        <dbReference type="EMBL" id="KAF1002661.1"/>
    </source>
</evidence>
<sequence length="71" mass="7999">MEYFIKLIKKKYKKDILLLDVAPGTLGIETVGGRGDDQVDSKEHRHSNKEVPNFYNLPGSTDSCVYSGLLR</sequence>
<name>A0A6L5BAF7_APIGR</name>
<feature type="compositionally biased region" description="Basic and acidic residues" evidence="1">
    <location>
        <begin position="34"/>
        <end position="43"/>
    </location>
</feature>